<feature type="compositionally biased region" description="Polar residues" evidence="1">
    <location>
        <begin position="20"/>
        <end position="31"/>
    </location>
</feature>
<evidence type="ECO:0000313" key="2">
    <source>
        <dbReference type="EMBL" id="GMF30615.1"/>
    </source>
</evidence>
<feature type="compositionally biased region" description="Polar residues" evidence="1">
    <location>
        <begin position="1"/>
        <end position="13"/>
    </location>
</feature>
<name>A0A9W6UCW1_9STRA</name>
<evidence type="ECO:0000313" key="3">
    <source>
        <dbReference type="Proteomes" id="UP001165083"/>
    </source>
</evidence>
<keyword evidence="3" id="KW-1185">Reference proteome</keyword>
<proteinExistence type="predicted"/>
<sequence>MTFKSLNLHPQPSDTEESEGSTNGLVRNKSNLPGDLESSLQQSDAFTSDVETSRPLKRKNSGRKAPRSDQSAASATESPLTHLDLERYAGGRSQRFTSRSRNENHSTTFNDFLWKRSNTSADLQANT</sequence>
<comment type="caution">
    <text evidence="2">The sequence shown here is derived from an EMBL/GenBank/DDBJ whole genome shotgun (WGS) entry which is preliminary data.</text>
</comment>
<organism evidence="2 3">
    <name type="scientific">Phytophthora lilii</name>
    <dbReference type="NCBI Taxonomy" id="2077276"/>
    <lineage>
        <taxon>Eukaryota</taxon>
        <taxon>Sar</taxon>
        <taxon>Stramenopiles</taxon>
        <taxon>Oomycota</taxon>
        <taxon>Peronosporomycetes</taxon>
        <taxon>Peronosporales</taxon>
        <taxon>Peronosporaceae</taxon>
        <taxon>Phytophthora</taxon>
    </lineage>
</organism>
<feature type="compositionally biased region" description="Basic residues" evidence="1">
    <location>
        <begin position="55"/>
        <end position="65"/>
    </location>
</feature>
<dbReference type="AlphaFoldDB" id="A0A9W6UCW1"/>
<feature type="compositionally biased region" description="Polar residues" evidence="1">
    <location>
        <begin position="94"/>
        <end position="127"/>
    </location>
</feature>
<evidence type="ECO:0000256" key="1">
    <source>
        <dbReference type="SAM" id="MobiDB-lite"/>
    </source>
</evidence>
<reference evidence="2" key="1">
    <citation type="submission" date="2023-04" db="EMBL/GenBank/DDBJ databases">
        <title>Phytophthora lilii NBRC 32176.</title>
        <authorList>
            <person name="Ichikawa N."/>
            <person name="Sato H."/>
            <person name="Tonouchi N."/>
        </authorList>
    </citation>
    <scope>NUCLEOTIDE SEQUENCE</scope>
    <source>
        <strain evidence="2">NBRC 32176</strain>
    </source>
</reference>
<dbReference type="EMBL" id="BSXW01000851">
    <property type="protein sequence ID" value="GMF30615.1"/>
    <property type="molecule type" value="Genomic_DNA"/>
</dbReference>
<feature type="region of interest" description="Disordered" evidence="1">
    <location>
        <begin position="1"/>
        <end position="127"/>
    </location>
</feature>
<feature type="compositionally biased region" description="Polar residues" evidence="1">
    <location>
        <begin position="38"/>
        <end position="50"/>
    </location>
</feature>
<dbReference type="Proteomes" id="UP001165083">
    <property type="component" value="Unassembled WGS sequence"/>
</dbReference>
<accession>A0A9W6UCW1</accession>
<gene>
    <name evidence="2" type="ORF">Plil01_001307700</name>
</gene>
<protein>
    <submittedName>
        <fullName evidence="2">Unnamed protein product</fullName>
    </submittedName>
</protein>
<feature type="compositionally biased region" description="Polar residues" evidence="1">
    <location>
        <begin position="68"/>
        <end position="79"/>
    </location>
</feature>